<dbReference type="Gene3D" id="3.40.30.10">
    <property type="entry name" value="Glutaredoxin"/>
    <property type="match status" value="1"/>
</dbReference>
<evidence type="ECO:0000313" key="5">
    <source>
        <dbReference type="Proteomes" id="UP000289738"/>
    </source>
</evidence>
<accession>A0A445B0W2</accession>
<feature type="region of interest" description="Disordered" evidence="2">
    <location>
        <begin position="36"/>
        <end position="55"/>
    </location>
</feature>
<dbReference type="GO" id="GO:0035556">
    <property type="term" value="P:intracellular signal transduction"/>
    <property type="evidence" value="ECO:0007669"/>
    <property type="project" value="InterPro"/>
</dbReference>
<dbReference type="InterPro" id="IPR036390">
    <property type="entry name" value="WH_DNA-bd_sf"/>
</dbReference>
<feature type="domain" description="DEP" evidence="3">
    <location>
        <begin position="259"/>
        <end position="333"/>
    </location>
</feature>
<dbReference type="GO" id="GO:0016705">
    <property type="term" value="F:oxidoreductase activity, acting on paired donors, with incorporation or reduction of molecular oxygen"/>
    <property type="evidence" value="ECO:0007669"/>
    <property type="project" value="InterPro"/>
</dbReference>
<evidence type="ECO:0000256" key="2">
    <source>
        <dbReference type="SAM" id="MobiDB-lite"/>
    </source>
</evidence>
<dbReference type="InterPro" id="IPR001128">
    <property type="entry name" value="Cyt_P450"/>
</dbReference>
<name>A0A445B0W2_ARAHY</name>
<dbReference type="InterPro" id="IPR002109">
    <property type="entry name" value="Glutaredoxin"/>
</dbReference>
<feature type="region of interest" description="Disordered" evidence="2">
    <location>
        <begin position="1"/>
        <end position="23"/>
    </location>
</feature>
<reference evidence="4 5" key="1">
    <citation type="submission" date="2019-01" db="EMBL/GenBank/DDBJ databases">
        <title>Sequencing of cultivated peanut Arachis hypogaea provides insights into genome evolution and oil improvement.</title>
        <authorList>
            <person name="Chen X."/>
        </authorList>
    </citation>
    <scope>NUCLEOTIDE SEQUENCE [LARGE SCALE GENOMIC DNA]</scope>
    <source>
        <strain evidence="5">cv. Fuhuasheng</strain>
        <tissue evidence="4">Leaves</tissue>
    </source>
</reference>
<dbReference type="Pfam" id="PF00462">
    <property type="entry name" value="Glutaredoxin"/>
    <property type="match status" value="1"/>
</dbReference>
<dbReference type="Pfam" id="PF00610">
    <property type="entry name" value="DEP"/>
    <property type="match status" value="1"/>
</dbReference>
<gene>
    <name evidence="4" type="ORF">Ahy_A10g046901</name>
</gene>
<dbReference type="PRINTS" id="PR00385">
    <property type="entry name" value="P450"/>
</dbReference>
<dbReference type="SUPFAM" id="SSF52833">
    <property type="entry name" value="Thioredoxin-like"/>
    <property type="match status" value="1"/>
</dbReference>
<dbReference type="SMART" id="SM00049">
    <property type="entry name" value="DEP"/>
    <property type="match status" value="1"/>
</dbReference>
<dbReference type="Pfam" id="PF00067">
    <property type="entry name" value="p450"/>
    <property type="match status" value="2"/>
</dbReference>
<keyword evidence="1" id="KW-0408">Iron</keyword>
<dbReference type="PANTHER" id="PTHR46361:SF4">
    <property type="entry name" value="DISHEVELLED_EGL-10_LECKSTRIN DOMAIN PROTEIN"/>
    <property type="match status" value="1"/>
</dbReference>
<evidence type="ECO:0000259" key="3">
    <source>
        <dbReference type="PROSITE" id="PS50186"/>
    </source>
</evidence>
<dbReference type="Gene3D" id="1.10.10.10">
    <property type="entry name" value="Winged helix-like DNA-binding domain superfamily/Winged helix DNA-binding domain"/>
    <property type="match status" value="1"/>
</dbReference>
<dbReference type="CDD" id="cd11064">
    <property type="entry name" value="CYP86A"/>
    <property type="match status" value="1"/>
</dbReference>
<dbReference type="InterPro" id="IPR036396">
    <property type="entry name" value="Cyt_P450_sf"/>
</dbReference>
<dbReference type="PROSITE" id="PS50186">
    <property type="entry name" value="DEP"/>
    <property type="match status" value="1"/>
</dbReference>
<dbReference type="GO" id="GO:0020037">
    <property type="term" value="F:heme binding"/>
    <property type="evidence" value="ECO:0007669"/>
    <property type="project" value="InterPro"/>
</dbReference>
<comment type="cofactor">
    <cofactor evidence="1">
        <name>heme</name>
        <dbReference type="ChEBI" id="CHEBI:30413"/>
    </cofactor>
</comment>
<feature type="binding site" description="axial binding residue" evidence="1">
    <location>
        <position position="1049"/>
    </location>
    <ligand>
        <name>heme</name>
        <dbReference type="ChEBI" id="CHEBI:30413"/>
    </ligand>
    <ligandPart>
        <name>Fe</name>
        <dbReference type="ChEBI" id="CHEBI:18248"/>
    </ligandPart>
</feature>
<keyword evidence="1" id="KW-0479">Metal-binding</keyword>
<dbReference type="EMBL" id="SDMP01000010">
    <property type="protein sequence ID" value="RYR32309.1"/>
    <property type="molecule type" value="Genomic_DNA"/>
</dbReference>
<dbReference type="InterPro" id="IPR002401">
    <property type="entry name" value="Cyt_P450_E_grp-I"/>
</dbReference>
<dbReference type="Pfam" id="PF04784">
    <property type="entry name" value="DUF547"/>
    <property type="match status" value="1"/>
</dbReference>
<dbReference type="InterPro" id="IPR036388">
    <property type="entry name" value="WH-like_DNA-bd_sf"/>
</dbReference>
<dbReference type="PRINTS" id="PR00463">
    <property type="entry name" value="EP450I"/>
</dbReference>
<protein>
    <recommendedName>
        <fullName evidence="3">DEP domain-containing protein</fullName>
    </recommendedName>
</protein>
<dbReference type="GO" id="GO:0004497">
    <property type="term" value="F:monooxygenase activity"/>
    <property type="evidence" value="ECO:0007669"/>
    <property type="project" value="InterPro"/>
</dbReference>
<dbReference type="InterPro" id="IPR036249">
    <property type="entry name" value="Thioredoxin-like_sf"/>
</dbReference>
<sequence length="1102" mass="125710">MGSEVESPIPNENHDSNGNNVNNDVTVTKTLTIVQPHSLLPKPAPPAKLNSNNRNDAVSRLAVGKFFRQRSNDLSSAISRGISSIKQSIENDESFNKNDKDSSGDVTEFNLPGVKVVVTDKKENDVSFSTKGRVISFFSRSNCRDCSAVRRLFRERGLRFVEINVDVYVEREKELVDRTGSKTVPKIFFDGELIGGLVELNVMMRNGDGELRRRLLREEGGKCSGADAPAAPAYGFDDDVAKDEEEEEEGEMVRVVRVMRQRLPIQDRWIKMKLVRNCFSGTDLVDFLLHHLHSSRPKAVEIGKQLCQKHFIHHVLGENDFEEGNNNFYRFLEHEPFITKCFNFRGATNDSEPKAAAELCDRITKIMSAILESYASDDRKHVDYVAISKSEEFRRYVNMTQDLQRVDLLELSENEKLAFFLNLYNAMVIHAVIRVGVGQEGAINRRSFSDFLYLIGGHPYSPSTIKNGILRSNRRSPYSLVKPFSTGDPRLELALLKMNPLIHFGICNGTKSSPKVRFFSPHRVAEELRGAAREFFANDGIEVNLEKRTVYLSPIFKWYGMDFGQERNILNILNWMISYLDPNKAGLVTHLLSDAASVNISYKNYDWFLKMGQETSPSLECNMGSLVLLMLMFVSWMLIHRWSQRNNKGPKTWPFLGSVIELLMNYDRMHDWLVQYLAKSKTVVVQMPFTTHTYIADPVNVEHVLKTNFNNYPKGEVYHSYMEVLLGDGIFNVDGELWRKQRKTASLEFASRNLRDFSTKVFREYALKLSTILSQASFLNKEIDMQELLMRMTLDSICKVGFGVEIGTLAPNLPENSFAQAFDTANTIVTLRFIDPLWRIKKFLNIGSEAQLERSMKAIDDFTYNVIRRRKAEIELSKNNGQQSKIKHDILSRFIELGGNNATDKSLRDVVLNFVIAGRDTTATTLSWAIYMVMTHAHVADKLYLELKTFEENRAKDEGVTLNQCDIGDSESFNQRDPKGVLEDDVLPDGTKIKAGGMVTYVPYSMGRMEYNWGPDAPSFIPERWFKDGVLQNESPFKFTAFQGGPRICLGKDSAYLQMRMVMAILCRFYKFNLVAGHQVNYRMMTILSMAHGLKLTIQRRL</sequence>
<dbReference type="CDD" id="cd04371">
    <property type="entry name" value="DEP"/>
    <property type="match status" value="1"/>
</dbReference>
<dbReference type="AlphaFoldDB" id="A0A445B0W2"/>
<keyword evidence="1" id="KW-0349">Heme</keyword>
<evidence type="ECO:0000256" key="1">
    <source>
        <dbReference type="PIRSR" id="PIRSR602401-1"/>
    </source>
</evidence>
<proteinExistence type="predicted"/>
<evidence type="ECO:0000313" key="4">
    <source>
        <dbReference type="EMBL" id="RYR32309.1"/>
    </source>
</evidence>
<dbReference type="PANTHER" id="PTHR46361">
    <property type="entry name" value="ELECTRON CARRIER/ PROTEIN DISULFIDE OXIDOREDUCTASE"/>
    <property type="match status" value="1"/>
</dbReference>
<dbReference type="Gene3D" id="1.10.630.10">
    <property type="entry name" value="Cytochrome P450"/>
    <property type="match status" value="1"/>
</dbReference>
<organism evidence="4 5">
    <name type="scientific">Arachis hypogaea</name>
    <name type="common">Peanut</name>
    <dbReference type="NCBI Taxonomy" id="3818"/>
    <lineage>
        <taxon>Eukaryota</taxon>
        <taxon>Viridiplantae</taxon>
        <taxon>Streptophyta</taxon>
        <taxon>Embryophyta</taxon>
        <taxon>Tracheophyta</taxon>
        <taxon>Spermatophyta</taxon>
        <taxon>Magnoliopsida</taxon>
        <taxon>eudicotyledons</taxon>
        <taxon>Gunneridae</taxon>
        <taxon>Pentapetalae</taxon>
        <taxon>rosids</taxon>
        <taxon>fabids</taxon>
        <taxon>Fabales</taxon>
        <taxon>Fabaceae</taxon>
        <taxon>Papilionoideae</taxon>
        <taxon>50 kb inversion clade</taxon>
        <taxon>dalbergioids sensu lato</taxon>
        <taxon>Dalbergieae</taxon>
        <taxon>Pterocarpus clade</taxon>
        <taxon>Arachis</taxon>
    </lineage>
</organism>
<dbReference type="SUPFAM" id="SSF46785">
    <property type="entry name" value="Winged helix' DNA-binding domain"/>
    <property type="match status" value="1"/>
</dbReference>
<dbReference type="GO" id="GO:0005506">
    <property type="term" value="F:iron ion binding"/>
    <property type="evidence" value="ECO:0007669"/>
    <property type="project" value="InterPro"/>
</dbReference>
<dbReference type="InterPro" id="IPR006869">
    <property type="entry name" value="DUF547"/>
</dbReference>
<dbReference type="PROSITE" id="PS51354">
    <property type="entry name" value="GLUTAREDOXIN_2"/>
    <property type="match status" value="1"/>
</dbReference>
<dbReference type="Proteomes" id="UP000289738">
    <property type="component" value="Chromosome A10"/>
</dbReference>
<dbReference type="InterPro" id="IPR000591">
    <property type="entry name" value="DEP_dom"/>
</dbReference>
<dbReference type="STRING" id="3818.A0A445B0W2"/>
<dbReference type="SUPFAM" id="SSF48264">
    <property type="entry name" value="Cytochrome P450"/>
    <property type="match status" value="1"/>
</dbReference>
<keyword evidence="5" id="KW-1185">Reference proteome</keyword>
<comment type="caution">
    <text evidence="4">The sequence shown here is derived from an EMBL/GenBank/DDBJ whole genome shotgun (WGS) entry which is preliminary data.</text>
</comment>